<dbReference type="EMBL" id="AQFM01000040">
    <property type="protein sequence ID" value="EOR06037.1"/>
    <property type="molecule type" value="Genomic_DNA"/>
</dbReference>
<dbReference type="eggNOG" id="ENOG5031SNX">
    <property type="taxonomic scope" value="Bacteria"/>
</dbReference>
<dbReference type="RefSeq" id="WP_016167882.1">
    <property type="nucleotide sequence ID" value="NZ_JHZG01000077.1"/>
</dbReference>
<organism evidence="1 2">
    <name type="scientific">Acinetobacter tandoii DSM 14970 = CIP 107469</name>
    <dbReference type="NCBI Taxonomy" id="1120927"/>
    <lineage>
        <taxon>Bacteria</taxon>
        <taxon>Pseudomonadati</taxon>
        <taxon>Pseudomonadota</taxon>
        <taxon>Gammaproteobacteria</taxon>
        <taxon>Moraxellales</taxon>
        <taxon>Moraxellaceae</taxon>
        <taxon>Acinetobacter</taxon>
    </lineage>
</organism>
<evidence type="ECO:0000313" key="1">
    <source>
        <dbReference type="EMBL" id="EOR06037.1"/>
    </source>
</evidence>
<sequence length="188" mass="21137">MFKKLIAGILISSFSLGSTYASELSEKTNIVRIMNNYITSISCMNDKVQLKDIFTIDKPSENGSTYYVLWNGDIGCNGGTGTHSYYVSEVSRFSPNRPLLVTTNDAFGDNNEAFWNADKASINYRFIQSMKQISPSEFEIVSYAYADDKFGGVDQGNMGPANKFRYTVSFIEDEGWKITKQVLLEQNK</sequence>
<gene>
    <name evidence="1" type="ORF">I593_02855</name>
</gene>
<evidence type="ECO:0000313" key="2">
    <source>
        <dbReference type="Proteomes" id="UP000016201"/>
    </source>
</evidence>
<protein>
    <submittedName>
        <fullName evidence="1">Uncharacterized protein</fullName>
    </submittedName>
</protein>
<dbReference type="AlphaFoldDB" id="R9AUZ3"/>
<dbReference type="OrthoDB" id="7065555at2"/>
<dbReference type="PATRIC" id="fig|1120927.3.peg.2777"/>
<accession>R9AUZ3</accession>
<reference evidence="1 2" key="1">
    <citation type="submission" date="2013-03" db="EMBL/GenBank/DDBJ databases">
        <title>The Genome Sequence of Acinetobacter tandoii CIP 107469.</title>
        <authorList>
            <consortium name="The Broad Institute Genome Sequencing Platform"/>
            <consortium name="The Broad Institute Genome Sequencing Center for Infectious Disease"/>
            <person name="Cerqueira G."/>
            <person name="Feldgarden M."/>
            <person name="Courvalin P."/>
            <person name="Perichon B."/>
            <person name="Grillot-Courvalin C."/>
            <person name="Clermont D."/>
            <person name="Rocha E."/>
            <person name="Yoon E.-J."/>
            <person name="Nemec A."/>
            <person name="Walker B."/>
            <person name="Young S.K."/>
            <person name="Zeng Q."/>
            <person name="Gargeya S."/>
            <person name="Fitzgerald M."/>
            <person name="Haas B."/>
            <person name="Abouelleil A."/>
            <person name="Alvarado L."/>
            <person name="Arachchi H.M."/>
            <person name="Berlin A.M."/>
            <person name="Chapman S.B."/>
            <person name="Dewar J."/>
            <person name="Goldberg J."/>
            <person name="Griggs A."/>
            <person name="Gujja S."/>
            <person name="Hansen M."/>
            <person name="Howarth C."/>
            <person name="Imamovic A."/>
            <person name="Larimer J."/>
            <person name="McCowan C."/>
            <person name="Murphy C."/>
            <person name="Neiman D."/>
            <person name="Pearson M."/>
            <person name="Priest M."/>
            <person name="Roberts A."/>
            <person name="Saif S."/>
            <person name="Shea T."/>
            <person name="Sisk P."/>
            <person name="Sykes S."/>
            <person name="Wortman J."/>
            <person name="Nusbaum C."/>
            <person name="Birren B."/>
        </authorList>
    </citation>
    <scope>NUCLEOTIDE SEQUENCE [LARGE SCALE GENOMIC DNA]</scope>
    <source>
        <strain evidence="1 2">CIP 107469</strain>
    </source>
</reference>
<proteinExistence type="predicted"/>
<comment type="caution">
    <text evidence="1">The sequence shown here is derived from an EMBL/GenBank/DDBJ whole genome shotgun (WGS) entry which is preliminary data.</text>
</comment>
<name>R9AUZ3_9GAMM</name>
<keyword evidence="2" id="KW-1185">Reference proteome</keyword>
<dbReference type="Proteomes" id="UP000016201">
    <property type="component" value="Unassembled WGS sequence"/>
</dbReference>